<reference evidence="2 3" key="1">
    <citation type="submission" date="2018-03" db="EMBL/GenBank/DDBJ databases">
        <title>Rhodobacter veldkampii.</title>
        <authorList>
            <person name="Meyer T.E."/>
            <person name="Miller S."/>
            <person name="Lodha T."/>
            <person name="Gandham S."/>
            <person name="Chintalapati S."/>
            <person name="Chintalapati V.R."/>
        </authorList>
    </citation>
    <scope>NUCLEOTIDE SEQUENCE [LARGE SCALE GENOMIC DNA]</scope>
    <source>
        <strain evidence="2 3">DSM 11550</strain>
    </source>
</reference>
<feature type="transmembrane region" description="Helical" evidence="1">
    <location>
        <begin position="58"/>
        <end position="75"/>
    </location>
</feature>
<gene>
    <name evidence="2" type="ORF">C5F46_04350</name>
</gene>
<protein>
    <submittedName>
        <fullName evidence="2">Rod shape-determining protein MreD</fullName>
    </submittedName>
</protein>
<evidence type="ECO:0000313" key="2">
    <source>
        <dbReference type="EMBL" id="PTE18395.1"/>
    </source>
</evidence>
<dbReference type="OrthoDB" id="7629477at2"/>
<proteinExistence type="predicted"/>
<comment type="caution">
    <text evidence="2">The sequence shown here is derived from an EMBL/GenBank/DDBJ whole genome shotgun (WGS) entry which is preliminary data.</text>
</comment>
<dbReference type="Proteomes" id="UP000241899">
    <property type="component" value="Unassembled WGS sequence"/>
</dbReference>
<evidence type="ECO:0000313" key="3">
    <source>
        <dbReference type="Proteomes" id="UP000241899"/>
    </source>
</evidence>
<dbReference type="AlphaFoldDB" id="A0A2T4JKH2"/>
<sequence>MIDPITRQRLWHIALYLAIAAALLFLRLLPISPGTGGLPGPDLMLALTLAWVLRRPDYVPALMIAAVFVLEDLMYQRPPGLWALAVLLGTEFLRAREPGLRDLTFLLEWLVVGAVMAAMLLLTRTVLLVLMVPQPPLGLALLQYLATLVAYPVVVVASHLAFGLRRAAPGEVDAFGRKL</sequence>
<name>A0A2T4JKH2_9RHOB</name>
<feature type="transmembrane region" description="Helical" evidence="1">
    <location>
        <begin position="142"/>
        <end position="162"/>
    </location>
</feature>
<keyword evidence="3" id="KW-1185">Reference proteome</keyword>
<keyword evidence="1" id="KW-0472">Membrane</keyword>
<dbReference type="EMBL" id="PZKF01000007">
    <property type="protein sequence ID" value="PTE18395.1"/>
    <property type="molecule type" value="Genomic_DNA"/>
</dbReference>
<evidence type="ECO:0000256" key="1">
    <source>
        <dbReference type="SAM" id="Phobius"/>
    </source>
</evidence>
<feature type="transmembrane region" description="Helical" evidence="1">
    <location>
        <begin position="12"/>
        <end position="29"/>
    </location>
</feature>
<organism evidence="2 3">
    <name type="scientific">Phaeovulum veldkampii DSM 11550</name>
    <dbReference type="NCBI Taxonomy" id="1185920"/>
    <lineage>
        <taxon>Bacteria</taxon>
        <taxon>Pseudomonadati</taxon>
        <taxon>Pseudomonadota</taxon>
        <taxon>Alphaproteobacteria</taxon>
        <taxon>Rhodobacterales</taxon>
        <taxon>Paracoccaceae</taxon>
        <taxon>Phaeovulum</taxon>
    </lineage>
</organism>
<dbReference type="RefSeq" id="WP_107324142.1">
    <property type="nucleotide sequence ID" value="NZ_NHSP01000065.1"/>
</dbReference>
<keyword evidence="1" id="KW-0812">Transmembrane</keyword>
<accession>A0A2T4JKH2</accession>
<keyword evidence="1" id="KW-1133">Transmembrane helix</keyword>
<feature type="transmembrane region" description="Helical" evidence="1">
    <location>
        <begin position="103"/>
        <end position="122"/>
    </location>
</feature>